<evidence type="ECO:0000313" key="4">
    <source>
        <dbReference type="Proteomes" id="UP001172083"/>
    </source>
</evidence>
<dbReference type="Pfam" id="PF00041">
    <property type="entry name" value="fn3"/>
    <property type="match status" value="1"/>
</dbReference>
<gene>
    <name evidence="3" type="ORF">QQ020_08610</name>
</gene>
<dbReference type="Gene3D" id="2.60.40.10">
    <property type="entry name" value="Immunoglobulins"/>
    <property type="match status" value="5"/>
</dbReference>
<protein>
    <submittedName>
        <fullName evidence="3">CARDB domain-containing protein</fullName>
    </submittedName>
</protein>
<feature type="domain" description="Fibronectin type-III" evidence="2">
    <location>
        <begin position="125"/>
        <end position="218"/>
    </location>
</feature>
<dbReference type="Pfam" id="PF07705">
    <property type="entry name" value="CARDB"/>
    <property type="match status" value="3"/>
</dbReference>
<dbReference type="SUPFAM" id="SSF49265">
    <property type="entry name" value="Fibronectin type III"/>
    <property type="match status" value="1"/>
</dbReference>
<evidence type="ECO:0000259" key="2">
    <source>
        <dbReference type="PROSITE" id="PS50853"/>
    </source>
</evidence>
<dbReference type="RefSeq" id="WP_346757434.1">
    <property type="nucleotide sequence ID" value="NZ_JAUJEB010000001.1"/>
</dbReference>
<evidence type="ECO:0000313" key="3">
    <source>
        <dbReference type="EMBL" id="MDN5212110.1"/>
    </source>
</evidence>
<reference evidence="3" key="1">
    <citation type="submission" date="2023-06" db="EMBL/GenBank/DDBJ databases">
        <title>Genomic of Agaribacillus aureum.</title>
        <authorList>
            <person name="Wang G."/>
        </authorList>
    </citation>
    <scope>NUCLEOTIDE SEQUENCE</scope>
    <source>
        <strain evidence="3">BMA12</strain>
    </source>
</reference>
<dbReference type="PROSITE" id="PS50853">
    <property type="entry name" value="FN3"/>
    <property type="match status" value="2"/>
</dbReference>
<dbReference type="EMBL" id="JAUJEB010000001">
    <property type="protein sequence ID" value="MDN5212110.1"/>
    <property type="molecule type" value="Genomic_DNA"/>
</dbReference>
<dbReference type="Gene3D" id="2.60.40.4070">
    <property type="match status" value="1"/>
</dbReference>
<accession>A0ABT8L2Y0</accession>
<keyword evidence="1" id="KW-0677">Repeat</keyword>
<dbReference type="InterPro" id="IPR025965">
    <property type="entry name" value="FlgD/Vpr_Ig-like"/>
</dbReference>
<comment type="caution">
    <text evidence="3">The sequence shown here is derived from an EMBL/GenBank/DDBJ whole genome shotgun (WGS) entry which is preliminary data.</text>
</comment>
<feature type="domain" description="Fibronectin type-III" evidence="2">
    <location>
        <begin position="28"/>
        <end position="122"/>
    </location>
</feature>
<dbReference type="InterPro" id="IPR013783">
    <property type="entry name" value="Ig-like_fold"/>
</dbReference>
<dbReference type="Pfam" id="PF13860">
    <property type="entry name" value="FlgD_ig"/>
    <property type="match status" value="1"/>
</dbReference>
<dbReference type="InterPro" id="IPR003961">
    <property type="entry name" value="FN3_dom"/>
</dbReference>
<dbReference type="InterPro" id="IPR050964">
    <property type="entry name" value="Striated_Muscle_Regulatory"/>
</dbReference>
<dbReference type="NCBIfam" id="TIGR04183">
    <property type="entry name" value="Por_Secre_tail"/>
    <property type="match status" value="1"/>
</dbReference>
<dbReference type="PANTHER" id="PTHR13817">
    <property type="entry name" value="TITIN"/>
    <property type="match status" value="1"/>
</dbReference>
<dbReference type="InterPro" id="IPR036116">
    <property type="entry name" value="FN3_sf"/>
</dbReference>
<dbReference type="PANTHER" id="PTHR13817:SF73">
    <property type="entry name" value="FIBRONECTIN TYPE-III DOMAIN-CONTAINING PROTEIN"/>
    <property type="match status" value="1"/>
</dbReference>
<dbReference type="CDD" id="cd00063">
    <property type="entry name" value="FN3"/>
    <property type="match status" value="2"/>
</dbReference>
<dbReference type="InterPro" id="IPR011635">
    <property type="entry name" value="CARDB"/>
</dbReference>
<keyword evidence="4" id="KW-1185">Reference proteome</keyword>
<evidence type="ECO:0000256" key="1">
    <source>
        <dbReference type="ARBA" id="ARBA00022737"/>
    </source>
</evidence>
<dbReference type="SMART" id="SM00060">
    <property type="entry name" value="FN3"/>
    <property type="match status" value="2"/>
</dbReference>
<organism evidence="3 4">
    <name type="scientific">Agaribacillus aureus</name>
    <dbReference type="NCBI Taxonomy" id="3051825"/>
    <lineage>
        <taxon>Bacteria</taxon>
        <taxon>Pseudomonadati</taxon>
        <taxon>Bacteroidota</taxon>
        <taxon>Cytophagia</taxon>
        <taxon>Cytophagales</taxon>
        <taxon>Splendidivirgaceae</taxon>
        <taxon>Agaribacillus</taxon>
    </lineage>
</organism>
<sequence length="1219" mass="134888">MTSKALVVTALALFSLSFRVNAQIIPPAPTGLAVTAESDNEILLEWEDNSKNEDFFVIERSVGNESNFEIIAIIESNSDSFSDLFVGPKTTYYYRVKARNSTFFGNFDSEYSNTDSATTPGPPDTPADLAASTLSKTSIEITWKEGSDDTDQYEIERSIGNSGNFTSIQSVSSNQKSYVDKSLNSNTRYFYRVRANNEYGDSDFSNDDFDITHQFPPTVDAIADPPSILEGAGVQVINVEGIGAGGSESQFLSVTAVSDNTALIPNPSVNYTSPNTNATLSFKPVNGTFGEATITVTVVDDGPHNPPNNINNTSTTFSVTVDRALPDFVVQNQSAPDLICLGQPFQVQCDVKNRGPVKSPESELSIYFSAKDKKIDGSDILLKTQTVPELSKNQVETIIADVSLNQVSDLGPYYIIFKMDHSNEVAELKENNNAKNTEVNLCLPDLTIQNHNLDQPLLSKGQHFNVSFDLVNLGDVGASNHQVKYYLTQNATAFTEEESIGATSVSSIGAAETRSFDVNLSIPPSTEEGNYFLVIKADGGNEILEKDENNNVQVADITIENLPDLNIATSEINPSLVAFGQTVLINTTIVNDGVEPAGANFMKFYLSSDSLISKSDLAFETEVEIPELGVAEKLDFENLLEIPEEFEEGTYYVIARVDDGRIIKENNEQNNIVAHELLILSDIPPVIQDTTFPEYRVEGLDNTIIKIKAEDDVEISRVNFNYKGIRSTVWDSTSVNLEGDFYQVSIPGAIFDELGLEYYFEVFDDVGLKAVSDTGFTYIEYQDNGLPFNDLSFGKDETAYSMISIPLDLSQKDINAIFEDDLGPYDKTQWRLLTYDNGEYIEYQEGLKEIEIGRGYWLIIKDQIELDTGEGRTVKANQSELYEITLTKGWNQIGNPYNFDFKWSDVLSANGFPSGISGDIKIFEGGFKSTDILKSFQGGFVQSNTNITLKIPIDKEEVITSGRIAGSRKDISKEWYVSLAVGNGLLKHEINGFGMNENALEGIDPFDETNLPDIGFLSSLAVKFNNKYLTDQQIAKDIVPLKNQHVWNLEIENESAEQYVYLSWDISDLAESEENLVLYNPKNGLQVNMRGQSGIWIDSGDAGALKIIYGDDDFIENSLHTSSVVLGGGYPNPFRTATKIPLVLPKSAIPYEVYLQVYNSLGQNVKTLMKGNYEAGLYEVEWDGLSDAGNKVKPGIYFYQLKVENDHRHQSFSGRLVFE</sequence>
<dbReference type="InterPro" id="IPR026444">
    <property type="entry name" value="Secre_tail"/>
</dbReference>
<dbReference type="Proteomes" id="UP001172083">
    <property type="component" value="Unassembled WGS sequence"/>
</dbReference>
<name>A0ABT8L2Y0_9BACT</name>
<proteinExistence type="predicted"/>